<accession>A0A1B8SI04</accession>
<dbReference type="PROSITE" id="PS50977">
    <property type="entry name" value="HTH_TETR_2"/>
    <property type="match status" value="1"/>
</dbReference>
<dbReference type="GO" id="GO:0003677">
    <property type="term" value="F:DNA binding"/>
    <property type="evidence" value="ECO:0007669"/>
    <property type="project" value="UniProtKB-UniRule"/>
</dbReference>
<protein>
    <recommendedName>
        <fullName evidence="4">HTH tetR-type domain-containing protein</fullName>
    </recommendedName>
</protein>
<reference evidence="5 6" key="1">
    <citation type="submission" date="2015-06" db="EMBL/GenBank/DDBJ databases">
        <title>Genome sequence of Mycobacterium kumamotonense strain Roo.</title>
        <authorList>
            <person name="Greninger A.L."/>
            <person name="Cunningham G."/>
            <person name="Miller S."/>
        </authorList>
    </citation>
    <scope>NUCLEOTIDE SEQUENCE [LARGE SCALE GENOMIC DNA]</scope>
    <source>
        <strain evidence="5 6">Roo</strain>
    </source>
</reference>
<dbReference type="OrthoDB" id="4802216at2"/>
<keyword evidence="1 2" id="KW-0238">DNA-binding</keyword>
<dbReference type="PATRIC" id="fig|354243.3.peg.1600"/>
<dbReference type="InterPro" id="IPR009057">
    <property type="entry name" value="Homeodomain-like_sf"/>
</dbReference>
<proteinExistence type="predicted"/>
<feature type="DNA-binding region" description="H-T-H motif" evidence="2">
    <location>
        <begin position="53"/>
        <end position="72"/>
    </location>
</feature>
<dbReference type="Proteomes" id="UP000092668">
    <property type="component" value="Unassembled WGS sequence"/>
</dbReference>
<dbReference type="Pfam" id="PF00440">
    <property type="entry name" value="TetR_N"/>
    <property type="match status" value="1"/>
</dbReference>
<dbReference type="InterPro" id="IPR001647">
    <property type="entry name" value="HTH_TetR"/>
</dbReference>
<evidence type="ECO:0000256" key="1">
    <source>
        <dbReference type="ARBA" id="ARBA00023125"/>
    </source>
</evidence>
<evidence type="ECO:0000313" key="6">
    <source>
        <dbReference type="Proteomes" id="UP000092668"/>
    </source>
</evidence>
<feature type="region of interest" description="Disordered" evidence="3">
    <location>
        <begin position="1"/>
        <end position="26"/>
    </location>
</feature>
<comment type="caution">
    <text evidence="5">The sequence shown here is derived from an EMBL/GenBank/DDBJ whole genome shotgun (WGS) entry which is preliminary data.</text>
</comment>
<keyword evidence="6" id="KW-1185">Reference proteome</keyword>
<dbReference type="AlphaFoldDB" id="A0A1B8SI04"/>
<evidence type="ECO:0000313" key="5">
    <source>
        <dbReference type="EMBL" id="OBY32370.1"/>
    </source>
</evidence>
<sequence>MGSDITMPKMDRSDRRAHRFAGMSKEGRRGARRQVFLEAGIDVIADVGLANTKVRAICDRAGLTERYFYESFATLQQFALQVVHTVAAQLSMTLLGEALQVSDGHARLRAVTKKLVSAIDADRRVGRILFVEAARAGGELARLRHQMLYNAAWLMSRWLIDQQSTSDLAALAAPLWAQLLGVVPMESEVDDINTIAIAGACAEILDAWLDERIELSAEDLGEYLLRYIDQTVAWQQG</sequence>
<evidence type="ECO:0000259" key="4">
    <source>
        <dbReference type="PROSITE" id="PS50977"/>
    </source>
</evidence>
<dbReference type="Gene3D" id="1.10.357.10">
    <property type="entry name" value="Tetracycline Repressor, domain 2"/>
    <property type="match status" value="1"/>
</dbReference>
<name>A0A1B8SI04_9MYCO</name>
<evidence type="ECO:0000256" key="2">
    <source>
        <dbReference type="PROSITE-ProRule" id="PRU00335"/>
    </source>
</evidence>
<evidence type="ECO:0000256" key="3">
    <source>
        <dbReference type="SAM" id="MobiDB-lite"/>
    </source>
</evidence>
<dbReference type="SUPFAM" id="SSF46689">
    <property type="entry name" value="Homeodomain-like"/>
    <property type="match status" value="1"/>
</dbReference>
<organism evidence="5 6">
    <name type="scientific">Mycolicibacter kumamotonensis</name>
    <dbReference type="NCBI Taxonomy" id="354243"/>
    <lineage>
        <taxon>Bacteria</taxon>
        <taxon>Bacillati</taxon>
        <taxon>Actinomycetota</taxon>
        <taxon>Actinomycetes</taxon>
        <taxon>Mycobacteriales</taxon>
        <taxon>Mycobacteriaceae</taxon>
        <taxon>Mycolicibacter</taxon>
    </lineage>
</organism>
<gene>
    <name evidence="5" type="ORF">ACT18_07685</name>
</gene>
<feature type="domain" description="HTH tetR-type" evidence="4">
    <location>
        <begin position="30"/>
        <end position="90"/>
    </location>
</feature>
<dbReference type="EMBL" id="LFOE01000007">
    <property type="protein sequence ID" value="OBY32370.1"/>
    <property type="molecule type" value="Genomic_DNA"/>
</dbReference>